<dbReference type="PANTHER" id="PTHR33841">
    <property type="entry name" value="DNA METHYLTRANSFERASE YEEA-RELATED"/>
    <property type="match status" value="1"/>
</dbReference>
<dbReference type="EMBL" id="WJKJ01000023">
    <property type="protein sequence ID" value="MBD3363733.1"/>
    <property type="molecule type" value="Genomic_DNA"/>
</dbReference>
<evidence type="ECO:0000259" key="6">
    <source>
        <dbReference type="Pfam" id="PF18135"/>
    </source>
</evidence>
<dbReference type="InterPro" id="IPR041635">
    <property type="entry name" value="Type_ISP_LLaBIII_C"/>
</dbReference>
<evidence type="ECO:0000256" key="2">
    <source>
        <dbReference type="ARBA" id="ARBA00022603"/>
    </source>
</evidence>
<dbReference type="InterPro" id="IPR050953">
    <property type="entry name" value="N4_N6_ade-DNA_methylase"/>
</dbReference>
<dbReference type="PRINTS" id="PR00507">
    <property type="entry name" value="N12N6MTFRASE"/>
</dbReference>
<keyword evidence="2 7" id="KW-0489">Methyltransferase</keyword>
<dbReference type="EC" id="2.1.1.72" evidence="1"/>
<organism evidence="7 8">
    <name type="scientific">candidate division WOR-3 bacterium</name>
    <dbReference type="NCBI Taxonomy" id="2052148"/>
    <lineage>
        <taxon>Bacteria</taxon>
        <taxon>Bacteria division WOR-3</taxon>
    </lineage>
</organism>
<evidence type="ECO:0000313" key="8">
    <source>
        <dbReference type="Proteomes" id="UP000630660"/>
    </source>
</evidence>
<accession>A0A9D5QBL6</accession>
<name>A0A9D5QBL6_UNCW3</name>
<gene>
    <name evidence="7" type="ORF">GF359_00805</name>
</gene>
<evidence type="ECO:0000259" key="5">
    <source>
        <dbReference type="Pfam" id="PF02384"/>
    </source>
</evidence>
<evidence type="ECO:0000256" key="3">
    <source>
        <dbReference type="ARBA" id="ARBA00022679"/>
    </source>
</evidence>
<dbReference type="AlphaFoldDB" id="A0A9D5QBL6"/>
<dbReference type="Pfam" id="PF18135">
    <property type="entry name" value="Type_ISP_C"/>
    <property type="match status" value="1"/>
</dbReference>
<reference evidence="7" key="1">
    <citation type="submission" date="2019-11" db="EMBL/GenBank/DDBJ databases">
        <title>Microbial mats filling the niche in hypersaline microbial mats.</title>
        <authorList>
            <person name="Wong H.L."/>
            <person name="Macleod F.I."/>
            <person name="White R.A. III"/>
            <person name="Burns B.P."/>
        </authorList>
    </citation>
    <scope>NUCLEOTIDE SEQUENCE</scope>
    <source>
        <strain evidence="7">Bin_327</strain>
    </source>
</reference>
<dbReference type="Gene3D" id="3.40.50.150">
    <property type="entry name" value="Vaccinia Virus protein VP39"/>
    <property type="match status" value="1"/>
</dbReference>
<comment type="catalytic activity">
    <reaction evidence="4">
        <text>a 2'-deoxyadenosine in DNA + S-adenosyl-L-methionine = an N(6)-methyl-2'-deoxyadenosine in DNA + S-adenosyl-L-homocysteine + H(+)</text>
        <dbReference type="Rhea" id="RHEA:15197"/>
        <dbReference type="Rhea" id="RHEA-COMP:12418"/>
        <dbReference type="Rhea" id="RHEA-COMP:12419"/>
        <dbReference type="ChEBI" id="CHEBI:15378"/>
        <dbReference type="ChEBI" id="CHEBI:57856"/>
        <dbReference type="ChEBI" id="CHEBI:59789"/>
        <dbReference type="ChEBI" id="CHEBI:90615"/>
        <dbReference type="ChEBI" id="CHEBI:90616"/>
        <dbReference type="EC" id="2.1.1.72"/>
    </reaction>
</comment>
<dbReference type="GO" id="GO:0009007">
    <property type="term" value="F:site-specific DNA-methyltransferase (adenine-specific) activity"/>
    <property type="evidence" value="ECO:0007669"/>
    <property type="project" value="UniProtKB-EC"/>
</dbReference>
<evidence type="ECO:0000256" key="4">
    <source>
        <dbReference type="ARBA" id="ARBA00047942"/>
    </source>
</evidence>
<feature type="domain" description="DNA methylase adenine-specific" evidence="5">
    <location>
        <begin position="300"/>
        <end position="439"/>
    </location>
</feature>
<dbReference type="GO" id="GO:0003677">
    <property type="term" value="F:DNA binding"/>
    <property type="evidence" value="ECO:0007669"/>
    <property type="project" value="InterPro"/>
</dbReference>
<dbReference type="SUPFAM" id="SSF53335">
    <property type="entry name" value="S-adenosyl-L-methionine-dependent methyltransferases"/>
    <property type="match status" value="1"/>
</dbReference>
<dbReference type="GO" id="GO:0008170">
    <property type="term" value="F:N-methyltransferase activity"/>
    <property type="evidence" value="ECO:0007669"/>
    <property type="project" value="InterPro"/>
</dbReference>
<evidence type="ECO:0000313" key="7">
    <source>
        <dbReference type="EMBL" id="MBD3363733.1"/>
    </source>
</evidence>
<dbReference type="Proteomes" id="UP000630660">
    <property type="component" value="Unassembled WGS sequence"/>
</dbReference>
<dbReference type="PANTHER" id="PTHR33841:SF1">
    <property type="entry name" value="DNA METHYLTRANSFERASE A"/>
    <property type="match status" value="1"/>
</dbReference>
<feature type="domain" description="Type ISP restriction-modification enzyme LLaBIII C-terminal specificity" evidence="6">
    <location>
        <begin position="713"/>
        <end position="1070"/>
    </location>
</feature>
<keyword evidence="3" id="KW-0808">Transferase</keyword>
<proteinExistence type="predicted"/>
<dbReference type="GO" id="GO:0032259">
    <property type="term" value="P:methylation"/>
    <property type="evidence" value="ECO:0007669"/>
    <property type="project" value="UniProtKB-KW"/>
</dbReference>
<dbReference type="Pfam" id="PF02384">
    <property type="entry name" value="N6_Mtase"/>
    <property type="match status" value="1"/>
</dbReference>
<sequence length="1082" mass="126137">MPEENFRAYLKEIRKHLDLGDSSEHTHRSALGILIESLDKDIVATNEPSHIAVGAPDFNIRRKKLLIGHIECKDVGVDLGAALKTDQLKRYRENLPNIILTDYINFIWFRNKKEVDRAHIAKFDSKGKPKLDKETLPRLQQLFENFLKVEPVEIGDPRKLAEEMARPARMIRDTIRKIFGQEKEKGPLHGQLAAFKEVLLPGLNPHDFADMYAQTIAYGLFAARTDPLLDIPHEEFDKYSAARHLPRTNPFLRWLFGEIMGPSNEEERITEWVDELATLLAHCDISNILSSFGKRTGKQDPVLHFYETFLGAYDPETKRARGVYYTPEPVVFFIVQAMDYLLKNKLNVKEGLADDTVIEFDAKDENGNKLQKTVPKVQILDPACGTASFLLEIVETIYERVRKTGNEAGWNDYVRRKLLPRLFGFELLVAPYTMAHLKLGLFLESKTGFKFEKKERLGVYLTNAIEPEIPEIKEPYKIPFALPIAKEGKEARTIKQDKPIMVVLGNPPYKGHSANTGKWITGLLKGEDSLAESDEGKTGNYFEVDGKPLDERNPKYLLDDYVKFLRFAQWRIEKTGQGIVGMITNHGYLDNPTFRGMRQQLMQTYSEIYVFDLHGNSKKKEVCPDGSKDENVFDIQQGVAIGLFIRKEDKKGPAKVYHADLWGLRKRKYKYLASTKLKSIEWQRVKPVSPYYLFTPQDTVLKPEYEKGWKITDIMPINSTGVKTHRDRFVLDFDLSALIKRIEDFRNLSISDEEIAQRYRLKDTRDWKLHERRESLSKDTNWKENFTRCLYRPFDYREYFHHEDVVELPRQEVMYHMKCGNNRGLISSRQTRDQWGALVTKYICDHKSCAAYDTNSLFPLYLYPESGEQNNRTANLSQGFIEELCKKLGMEFNHSPQPIQKGNGDFFNPRLPQELTPEDVFNYIYAVLHSPTYRTRYKAFLKIDFPRTPLTSDLKLFRSLAKKGKELVEFHLMESEKLIPVRVNVRLEPHSELQNEVVKVWYDDRQKRVYINKYQFFEKVEPDVWDFHVGGYQVCEKWLKDRKGRKLNYDDITQYQRITFSIRETIRLMSEIDESIPTWPIT</sequence>
<evidence type="ECO:0000256" key="1">
    <source>
        <dbReference type="ARBA" id="ARBA00011900"/>
    </source>
</evidence>
<comment type="caution">
    <text evidence="7">The sequence shown here is derived from an EMBL/GenBank/DDBJ whole genome shotgun (WGS) entry which is preliminary data.</text>
</comment>
<dbReference type="InterPro" id="IPR029063">
    <property type="entry name" value="SAM-dependent_MTases_sf"/>
</dbReference>
<protein>
    <recommendedName>
        <fullName evidence="1">site-specific DNA-methyltransferase (adenine-specific)</fullName>
        <ecNumber evidence="1">2.1.1.72</ecNumber>
    </recommendedName>
</protein>
<dbReference type="InterPro" id="IPR003356">
    <property type="entry name" value="DNA_methylase_A-5"/>
</dbReference>